<protein>
    <submittedName>
        <fullName evidence="1">Uncharacterized protein</fullName>
    </submittedName>
</protein>
<dbReference type="EMBL" id="JAPWTK010000002">
    <property type="protein sequence ID" value="KAJ8962865.1"/>
    <property type="molecule type" value="Genomic_DNA"/>
</dbReference>
<name>A0AAV8ZEX6_9CUCU</name>
<evidence type="ECO:0000313" key="2">
    <source>
        <dbReference type="Proteomes" id="UP001162162"/>
    </source>
</evidence>
<reference evidence="1" key="1">
    <citation type="journal article" date="2023" name="Insect Mol. Biol.">
        <title>Genome sequencing provides insights into the evolution of gene families encoding plant cell wall-degrading enzymes in longhorned beetles.</title>
        <authorList>
            <person name="Shin N.R."/>
            <person name="Okamura Y."/>
            <person name="Kirsch R."/>
            <person name="Pauchet Y."/>
        </authorList>
    </citation>
    <scope>NUCLEOTIDE SEQUENCE</scope>
    <source>
        <strain evidence="1">AMC_N1</strain>
    </source>
</reference>
<dbReference type="Proteomes" id="UP001162162">
    <property type="component" value="Unassembled WGS sequence"/>
</dbReference>
<keyword evidence="2" id="KW-1185">Reference proteome</keyword>
<evidence type="ECO:0000313" key="1">
    <source>
        <dbReference type="EMBL" id="KAJ8962865.1"/>
    </source>
</evidence>
<organism evidence="1 2">
    <name type="scientific">Aromia moschata</name>
    <dbReference type="NCBI Taxonomy" id="1265417"/>
    <lineage>
        <taxon>Eukaryota</taxon>
        <taxon>Metazoa</taxon>
        <taxon>Ecdysozoa</taxon>
        <taxon>Arthropoda</taxon>
        <taxon>Hexapoda</taxon>
        <taxon>Insecta</taxon>
        <taxon>Pterygota</taxon>
        <taxon>Neoptera</taxon>
        <taxon>Endopterygota</taxon>
        <taxon>Coleoptera</taxon>
        <taxon>Polyphaga</taxon>
        <taxon>Cucujiformia</taxon>
        <taxon>Chrysomeloidea</taxon>
        <taxon>Cerambycidae</taxon>
        <taxon>Cerambycinae</taxon>
        <taxon>Callichromatini</taxon>
        <taxon>Aromia</taxon>
    </lineage>
</organism>
<comment type="caution">
    <text evidence="1">The sequence shown here is derived from an EMBL/GenBank/DDBJ whole genome shotgun (WGS) entry which is preliminary data.</text>
</comment>
<dbReference type="AlphaFoldDB" id="A0AAV8ZEX6"/>
<gene>
    <name evidence="1" type="ORF">NQ318_001273</name>
</gene>
<accession>A0AAV8ZEX6</accession>
<sequence>MNQPNITRHPKKNVIKVCSIGGITKTQGSSKSSVLPLDDCVVGVVLEVVPVVIAPFGLGTALQIFRAFVPNPI</sequence>
<proteinExistence type="predicted"/>